<sequence length="163" mass="18995">MSNSMVENQTQQVSVFLEEVITLMTDYVNYHTLPSLLEETPAGNKNYYEGLLASLRRLLVFCEEGLDACLVLLSSQPFRKTAAEKTLYKIYHQVIAEFFSPKSDQWYENSRSAYTGKNSIAFQQTPPHSIGKVMEKLEGKFQTMREELEYYETDYQTKMLHKY</sequence>
<evidence type="ECO:0000313" key="1">
    <source>
        <dbReference type="EMBL" id="KEK23727.1"/>
    </source>
</evidence>
<reference evidence="1 2" key="1">
    <citation type="submission" date="2014-06" db="EMBL/GenBank/DDBJ databases">
        <title>Draft genome sequence of Bacillus gaemokensis JCM 15801 (MCCC 1A00707).</title>
        <authorList>
            <person name="Lai Q."/>
            <person name="Liu Y."/>
            <person name="Shao Z."/>
        </authorList>
    </citation>
    <scope>NUCLEOTIDE SEQUENCE [LARGE SCALE GENOMIC DNA]</scope>
    <source>
        <strain evidence="1 2">JCM 15801</strain>
    </source>
</reference>
<comment type="caution">
    <text evidence="1">The sequence shown here is derived from an EMBL/GenBank/DDBJ whole genome shotgun (WGS) entry which is preliminary data.</text>
</comment>
<keyword evidence="2" id="KW-1185">Reference proteome</keyword>
<name>A0A073KB91_9BACI</name>
<dbReference type="eggNOG" id="ENOG5030A29">
    <property type="taxonomic scope" value="Bacteria"/>
</dbReference>
<dbReference type="OrthoDB" id="2691359at2"/>
<dbReference type="InterPro" id="IPR025013">
    <property type="entry name" value="DUF3907"/>
</dbReference>
<dbReference type="EMBL" id="JOTM01000013">
    <property type="protein sequence ID" value="KEK23727.1"/>
    <property type="molecule type" value="Genomic_DNA"/>
</dbReference>
<dbReference type="STRING" id="574375.AZF08_17190"/>
<evidence type="ECO:0008006" key="3">
    <source>
        <dbReference type="Google" id="ProtNLM"/>
    </source>
</evidence>
<gene>
    <name evidence="1" type="ORF">BAGA_07145</name>
</gene>
<proteinExistence type="predicted"/>
<dbReference type="RefSeq" id="WP_033675291.1">
    <property type="nucleotide sequence ID" value="NZ_JOTM01000013.1"/>
</dbReference>
<protein>
    <recommendedName>
        <fullName evidence="3">DUF3907 domain-containing protein</fullName>
    </recommendedName>
</protein>
<dbReference type="Proteomes" id="UP000027778">
    <property type="component" value="Unassembled WGS sequence"/>
</dbReference>
<dbReference type="Pfam" id="PF13047">
    <property type="entry name" value="DUF3907"/>
    <property type="match status" value="1"/>
</dbReference>
<accession>A0A073KB91</accession>
<organism evidence="1 2">
    <name type="scientific">Bacillus gaemokensis</name>
    <dbReference type="NCBI Taxonomy" id="574375"/>
    <lineage>
        <taxon>Bacteria</taxon>
        <taxon>Bacillati</taxon>
        <taxon>Bacillota</taxon>
        <taxon>Bacilli</taxon>
        <taxon>Bacillales</taxon>
        <taxon>Bacillaceae</taxon>
        <taxon>Bacillus</taxon>
        <taxon>Bacillus cereus group</taxon>
    </lineage>
</organism>
<dbReference type="AlphaFoldDB" id="A0A073KB91"/>
<evidence type="ECO:0000313" key="2">
    <source>
        <dbReference type="Proteomes" id="UP000027778"/>
    </source>
</evidence>